<feature type="compositionally biased region" description="Polar residues" evidence="1">
    <location>
        <begin position="127"/>
        <end position="139"/>
    </location>
</feature>
<reference evidence="3" key="1">
    <citation type="journal article" date="2019" name="bioRxiv">
        <title>Genomics, evolutionary history and diagnostics of the Alternaria alternata species group including apple and Asian pear pathotypes.</title>
        <authorList>
            <person name="Armitage A.D."/>
            <person name="Cockerton H.M."/>
            <person name="Sreenivasaprasad S."/>
            <person name="Woodhall J.W."/>
            <person name="Lane C.R."/>
            <person name="Harrison R.J."/>
            <person name="Clarkson J.P."/>
        </authorList>
    </citation>
    <scope>NUCLEOTIDE SEQUENCE [LARGE SCALE GENOMIC DNA]</scope>
    <source>
        <strain evidence="3">RGR 97.0016</strain>
    </source>
</reference>
<evidence type="ECO:0000313" key="3">
    <source>
        <dbReference type="Proteomes" id="UP000293823"/>
    </source>
</evidence>
<gene>
    <name evidence="2" type="ORF">AA0113_g6795</name>
</gene>
<feature type="region of interest" description="Disordered" evidence="1">
    <location>
        <begin position="117"/>
        <end position="181"/>
    </location>
</feature>
<dbReference type="EMBL" id="PEJP01000025">
    <property type="protein sequence ID" value="RYO61531.1"/>
    <property type="molecule type" value="Genomic_DNA"/>
</dbReference>
<proteinExistence type="predicted"/>
<name>A0A4Q4RWA0_9PLEO</name>
<sequence>MLPFTPREPIPSGDDITRADVNVLEKINEFYHSAQNDPEYKPENFDCWLDCLDLYQRQKARHYLTELRQHIQSLVGPFPNNVNSAHRELERAGKRLCEELDDLDEQKPQELTCEQTREAQIGPRQPAQESQASINSTPNDDGGRQPVGVAVMDMDSDMDTSDDMEEAADETAEDASEAMQEATEEVAEVVAHVVEATVELAAGAELVTFLALVTSVMVLPPIELLRALMIAVAFLCCFSK</sequence>
<protein>
    <submittedName>
        <fullName evidence="2">Uncharacterized protein</fullName>
    </submittedName>
</protein>
<evidence type="ECO:0000256" key="1">
    <source>
        <dbReference type="SAM" id="MobiDB-lite"/>
    </source>
</evidence>
<keyword evidence="3" id="KW-1185">Reference proteome</keyword>
<comment type="caution">
    <text evidence="2">The sequence shown here is derived from an EMBL/GenBank/DDBJ whole genome shotgun (WGS) entry which is preliminary data.</text>
</comment>
<accession>A0A4Q4RWA0</accession>
<organism evidence="2 3">
    <name type="scientific">Alternaria arborescens</name>
    <dbReference type="NCBI Taxonomy" id="156630"/>
    <lineage>
        <taxon>Eukaryota</taxon>
        <taxon>Fungi</taxon>
        <taxon>Dikarya</taxon>
        <taxon>Ascomycota</taxon>
        <taxon>Pezizomycotina</taxon>
        <taxon>Dothideomycetes</taxon>
        <taxon>Pleosporomycetidae</taxon>
        <taxon>Pleosporales</taxon>
        <taxon>Pleosporineae</taxon>
        <taxon>Pleosporaceae</taxon>
        <taxon>Alternaria</taxon>
        <taxon>Alternaria sect. Alternaria</taxon>
    </lineage>
</organism>
<evidence type="ECO:0000313" key="2">
    <source>
        <dbReference type="EMBL" id="RYO61531.1"/>
    </source>
</evidence>
<dbReference type="Proteomes" id="UP000293823">
    <property type="component" value="Unassembled WGS sequence"/>
</dbReference>
<feature type="compositionally biased region" description="Acidic residues" evidence="1">
    <location>
        <begin position="154"/>
        <end position="181"/>
    </location>
</feature>
<dbReference type="AlphaFoldDB" id="A0A4Q4RWA0"/>
<dbReference type="OrthoDB" id="3675827at2759"/>